<feature type="transmembrane region" description="Helical" evidence="1">
    <location>
        <begin position="91"/>
        <end position="111"/>
    </location>
</feature>
<evidence type="ECO:0000259" key="2">
    <source>
        <dbReference type="Pfam" id="PF00924"/>
    </source>
</evidence>
<dbReference type="AlphaFoldDB" id="A0A238Z6U6"/>
<feature type="transmembrane region" description="Helical" evidence="1">
    <location>
        <begin position="159"/>
        <end position="180"/>
    </location>
</feature>
<name>A0A238Z6U6_9FLAO</name>
<evidence type="ECO:0000256" key="1">
    <source>
        <dbReference type="SAM" id="Phobius"/>
    </source>
</evidence>
<feature type="transmembrane region" description="Helical" evidence="1">
    <location>
        <begin position="29"/>
        <end position="50"/>
    </location>
</feature>
<dbReference type="InterPro" id="IPR045275">
    <property type="entry name" value="MscS_archaea/bacteria_type"/>
</dbReference>
<dbReference type="InterPro" id="IPR006685">
    <property type="entry name" value="MscS_channel_2nd"/>
</dbReference>
<keyword evidence="4" id="KW-1185">Reference proteome</keyword>
<evidence type="ECO:0000313" key="4">
    <source>
        <dbReference type="Proteomes" id="UP000198412"/>
    </source>
</evidence>
<gene>
    <name evidence="3" type="ORF">SAMN04488111_3112</name>
</gene>
<dbReference type="Pfam" id="PF00924">
    <property type="entry name" value="MS_channel_2nd"/>
    <property type="match status" value="1"/>
</dbReference>
<dbReference type="EMBL" id="FZNX01000006">
    <property type="protein sequence ID" value="SNR79126.1"/>
    <property type="molecule type" value="Genomic_DNA"/>
</dbReference>
<dbReference type="Proteomes" id="UP000198412">
    <property type="component" value="Unassembled WGS sequence"/>
</dbReference>
<feature type="transmembrane region" description="Helical" evidence="1">
    <location>
        <begin position="186"/>
        <end position="208"/>
    </location>
</feature>
<dbReference type="Gene3D" id="1.10.287.1260">
    <property type="match status" value="1"/>
</dbReference>
<organism evidence="3 4">
    <name type="scientific">Lutibacter flavus</name>
    <dbReference type="NCBI Taxonomy" id="691689"/>
    <lineage>
        <taxon>Bacteria</taxon>
        <taxon>Pseudomonadati</taxon>
        <taxon>Bacteroidota</taxon>
        <taxon>Flavobacteriia</taxon>
        <taxon>Flavobacteriales</taxon>
        <taxon>Flavobacteriaceae</taxon>
        <taxon>Lutibacter</taxon>
    </lineage>
</organism>
<keyword evidence="1" id="KW-0472">Membrane</keyword>
<keyword evidence="1" id="KW-0812">Transmembrane</keyword>
<protein>
    <recommendedName>
        <fullName evidence="2">Mechanosensitive ion channel MscS domain-containing protein</fullName>
    </recommendedName>
</protein>
<dbReference type="RefSeq" id="WP_089379377.1">
    <property type="nucleotide sequence ID" value="NZ_FZNX01000006.1"/>
</dbReference>
<dbReference type="Pfam" id="PF05552">
    <property type="entry name" value="MS_channel_1st_1"/>
    <property type="match status" value="2"/>
</dbReference>
<feature type="transmembrane region" description="Helical" evidence="1">
    <location>
        <begin position="117"/>
        <end position="138"/>
    </location>
</feature>
<dbReference type="OrthoDB" id="1493289at2"/>
<dbReference type="PANTHER" id="PTHR30221">
    <property type="entry name" value="SMALL-CONDUCTANCE MECHANOSENSITIVE CHANNEL"/>
    <property type="match status" value="1"/>
</dbReference>
<dbReference type="PANTHER" id="PTHR30221:SF1">
    <property type="entry name" value="SMALL-CONDUCTANCE MECHANOSENSITIVE CHANNEL"/>
    <property type="match status" value="1"/>
</dbReference>
<dbReference type="InterPro" id="IPR008910">
    <property type="entry name" value="MSC_TM_helix"/>
</dbReference>
<sequence length="274" mass="30484">MKTIIQLENVNLTFAQDLWSQFLNVIPKILMGIGFIIIAWIFLKVVNVVLKKILKISKIDSLTTKLNEAELFGKSDYTVVPSKIILKFVKYLLILIFIVIASDMLGLKMVSEGIGSFIAYLPVLISALFIFVIGVYVGSLIKNTIQETFKSMELTGGNLVGNIVFYLIVIFISITALNQAGIDTEIITSNITLILGSVLVSFTIAFGLGARDVITRLLFGFYSRKNFEIGQHIKTKKIEGVIQQIDNICITIKTEEGIVVLPIKSFVDQKVEIK</sequence>
<evidence type="ECO:0000313" key="3">
    <source>
        <dbReference type="EMBL" id="SNR79126.1"/>
    </source>
</evidence>
<dbReference type="GO" id="GO:0016020">
    <property type="term" value="C:membrane"/>
    <property type="evidence" value="ECO:0007669"/>
    <property type="project" value="InterPro"/>
</dbReference>
<dbReference type="GO" id="GO:0008381">
    <property type="term" value="F:mechanosensitive monoatomic ion channel activity"/>
    <property type="evidence" value="ECO:0007669"/>
    <property type="project" value="InterPro"/>
</dbReference>
<feature type="domain" description="Mechanosensitive ion channel MscS" evidence="2">
    <location>
        <begin position="224"/>
        <end position="271"/>
    </location>
</feature>
<reference evidence="4" key="1">
    <citation type="submission" date="2017-06" db="EMBL/GenBank/DDBJ databases">
        <authorList>
            <person name="Varghese N."/>
            <person name="Submissions S."/>
        </authorList>
    </citation>
    <scope>NUCLEOTIDE SEQUENCE [LARGE SCALE GENOMIC DNA]</scope>
    <source>
        <strain evidence="4">DSM 27993</strain>
    </source>
</reference>
<keyword evidence="1" id="KW-1133">Transmembrane helix</keyword>
<accession>A0A238Z6U6</accession>
<proteinExistence type="predicted"/>